<feature type="region of interest" description="Disordered" evidence="1">
    <location>
        <begin position="446"/>
        <end position="471"/>
    </location>
</feature>
<feature type="region of interest" description="Disordered" evidence="1">
    <location>
        <begin position="571"/>
        <end position="597"/>
    </location>
</feature>
<comment type="caution">
    <text evidence="2">The sequence shown here is derived from an EMBL/GenBank/DDBJ whole genome shotgun (WGS) entry which is preliminary data.</text>
</comment>
<feature type="compositionally biased region" description="Polar residues" evidence="1">
    <location>
        <begin position="85"/>
        <end position="102"/>
    </location>
</feature>
<dbReference type="SUPFAM" id="SSF63748">
    <property type="entry name" value="Tudor/PWWP/MBT"/>
    <property type="match status" value="1"/>
</dbReference>
<feature type="compositionally biased region" description="Polar residues" evidence="1">
    <location>
        <begin position="446"/>
        <end position="456"/>
    </location>
</feature>
<feature type="compositionally biased region" description="Low complexity" evidence="1">
    <location>
        <begin position="44"/>
        <end position="57"/>
    </location>
</feature>
<feature type="region of interest" description="Disordered" evidence="1">
    <location>
        <begin position="1"/>
        <end position="32"/>
    </location>
</feature>
<evidence type="ECO:0000313" key="2">
    <source>
        <dbReference type="EMBL" id="GFH46053.1"/>
    </source>
</evidence>
<feature type="region of interest" description="Disordered" evidence="1">
    <location>
        <begin position="495"/>
        <end position="518"/>
    </location>
</feature>
<organism evidence="2 3">
    <name type="scientific">Chaetoceros tenuissimus</name>
    <dbReference type="NCBI Taxonomy" id="426638"/>
    <lineage>
        <taxon>Eukaryota</taxon>
        <taxon>Sar</taxon>
        <taxon>Stramenopiles</taxon>
        <taxon>Ochrophyta</taxon>
        <taxon>Bacillariophyta</taxon>
        <taxon>Coscinodiscophyceae</taxon>
        <taxon>Chaetocerotophycidae</taxon>
        <taxon>Chaetocerotales</taxon>
        <taxon>Chaetocerotaceae</taxon>
        <taxon>Chaetoceros</taxon>
    </lineage>
</organism>
<dbReference type="EMBL" id="BLLK01000022">
    <property type="protein sequence ID" value="GFH46053.1"/>
    <property type="molecule type" value="Genomic_DNA"/>
</dbReference>
<feature type="compositionally biased region" description="Polar residues" evidence="1">
    <location>
        <begin position="63"/>
        <end position="77"/>
    </location>
</feature>
<dbReference type="Proteomes" id="UP001054902">
    <property type="component" value="Unassembled WGS sequence"/>
</dbReference>
<feature type="region of interest" description="Disordered" evidence="1">
    <location>
        <begin position="44"/>
        <end position="143"/>
    </location>
</feature>
<evidence type="ECO:0000256" key="1">
    <source>
        <dbReference type="SAM" id="MobiDB-lite"/>
    </source>
</evidence>
<feature type="compositionally biased region" description="Basic and acidic residues" evidence="1">
    <location>
        <begin position="571"/>
        <end position="582"/>
    </location>
</feature>
<name>A0AAD3H0Y5_9STRA</name>
<keyword evidence="3" id="KW-1185">Reference proteome</keyword>
<dbReference type="CDD" id="cd20104">
    <property type="entry name" value="MBT_PHF20L1-like"/>
    <property type="match status" value="1"/>
</dbReference>
<evidence type="ECO:0000313" key="3">
    <source>
        <dbReference type="Proteomes" id="UP001054902"/>
    </source>
</evidence>
<proteinExistence type="predicted"/>
<accession>A0AAD3H0Y5</accession>
<reference evidence="2 3" key="1">
    <citation type="journal article" date="2021" name="Sci. Rep.">
        <title>The genome of the diatom Chaetoceros tenuissimus carries an ancient integrated fragment of an extant virus.</title>
        <authorList>
            <person name="Hongo Y."/>
            <person name="Kimura K."/>
            <person name="Takaki Y."/>
            <person name="Yoshida Y."/>
            <person name="Baba S."/>
            <person name="Kobayashi G."/>
            <person name="Nagasaki K."/>
            <person name="Hano T."/>
            <person name="Tomaru Y."/>
        </authorList>
    </citation>
    <scope>NUCLEOTIDE SEQUENCE [LARGE SCALE GENOMIC DNA]</scope>
    <source>
        <strain evidence="2 3">NIES-3715</strain>
    </source>
</reference>
<dbReference type="AlphaFoldDB" id="A0AAD3H0Y5"/>
<dbReference type="Gene3D" id="2.30.30.140">
    <property type="match status" value="1"/>
</dbReference>
<feature type="compositionally biased region" description="Basic and acidic residues" evidence="1">
    <location>
        <begin position="133"/>
        <end position="143"/>
    </location>
</feature>
<gene>
    <name evidence="2" type="ORF">CTEN210_02527</name>
</gene>
<protein>
    <submittedName>
        <fullName evidence="2">Uncharacterized protein</fullName>
    </submittedName>
</protein>
<feature type="compositionally biased region" description="Polar residues" evidence="1">
    <location>
        <begin position="112"/>
        <end position="122"/>
    </location>
</feature>
<sequence>MPRLSGMDKGRRRKRKRTSTPEQNKCIKADDGMAFEDFTDLAELSPRSSTSSTVTPLVKHKNTSSLEEQPSNPSFGSTRGVPSHHTITSIMKKNHLPQVSTAKRSRLDHAASDSTRNQSGSKSVHFDTAITENKLEARPNKRPLTKEKQILSCTKRSLEELMAYIQPKYPDKNVSTLICNKEQSQGTNMSLYEFSEKLFEKFDHSLKQEVVAEVMFAILELFQVHPGWILSHTSQEVNQISAAAFLHQIRINISSNEKGIDCHYCPDSYFVQVHENEISMLFGEILALLLLGIELDDDNINASSKYLLLKQSISCNRALGQQTFWGNVLTAVEHGDLDKAVKLLREFTNGKESWKNNFCASREEAKVDDKSQVSSNQKLLPQPKSLFENIDLDDNRRSIIESELKMAREKVAYYESLLDSSAKEFTSTVQPKGTKVSEIVQNKETAQTVTSENGSTNDKEEKTKSQSNEITNACVQSGEVNATEVVQGEDRNVEFGNSLKPFEPQKSAQSASSDRQRADKIVGEENDKFHYQKNTSGESVYPEGSTVCETIHMDNIVDSIPPGEIDKTIQIDEKMDGDDTSKKNSNRKNTSSGGGIILHTATSNEVDNSNTIDKDMKVSFSIPKKKEFVNVDGKMTNTLTEIKEEPIMTSIIEPDVEQIDSNITMGEVSVNPSYPYGHSRNPVREMRIGSRIDVLDKYGVWSSATVVERKKKQVKIQYDGWHSKWNDKLDLNSKRLAPIYTHSARIKCLAALHFMGKKNSVKRKEYLLWRTSTLTSNDVDSESTENKIYNPSDLWPCILHIRMPSAKKKSTKILSKEKNVFVEPYMPSLLPNYFQKLMEFGGFWIEAKSVQLFPYSPTQHTSFVEDHAESNFRANFKKAFVAAIDDKTTPGYLKTQNLYKKGSLVNYRYQSSMERLVDFSGWHDEDAFRNENNDTSVKKKVEK</sequence>